<sequence>MSTKSINLRAFEIVNSSVTQAHSDLFQKLKNRLSSSIVTDRAMLLNMSDKSSQEQDLISFYEAQDGLDMPVFCVLLRASIDDNAQHIDKALFEQNTFKIDDIKDNPLGPGVIYKRHFYFTAYKNHIVTTLPGNITIKGLQTYLNWFLNDLYEITPKINSEKISELSDIENIKVRDPINAQSEGENEKTHKLTRLLRHLSLEAVKNFITDTPNISEEQLEQMVSAELLLKFRKPKKNDPEALKKAYSAILKPVADLDNYQVKRRNSSTIYSGKDIVESKVVYIEELEKNRINERQLEQEMRKYIIELERNA</sequence>
<evidence type="ECO:0000313" key="1">
    <source>
        <dbReference type="EMBL" id="AKX60453.1"/>
    </source>
</evidence>
<protein>
    <submittedName>
        <fullName evidence="1">Uncharacterized protein</fullName>
    </submittedName>
</protein>
<dbReference type="EMBL" id="CP012365">
    <property type="protein sequence ID" value="AKX60453.1"/>
    <property type="molecule type" value="Genomic_DNA"/>
</dbReference>
<dbReference type="Proteomes" id="UP000063953">
    <property type="component" value="Chromosome"/>
</dbReference>
<dbReference type="AlphaFoldDB" id="A0A0K1XGZ8"/>
<keyword evidence="2" id="KW-1185">Reference proteome</keyword>
<dbReference type="STRING" id="1697053.AKN87_01725"/>
<name>A0A0K1XGZ8_9GAMM</name>
<reference evidence="1 2" key="1">
    <citation type="journal article" date="2015" name="Genome Announc.">
        <title>Genome Sequences of Oblitimonas alkaliphila gen. nov. sp. nov. (Proposed), a Novel Bacterium of the Pseudomonadaceae Family.</title>
        <authorList>
            <person name="Lauer A.C."/>
            <person name="Nicholson A.C."/>
            <person name="Humrighouse B.W."/>
            <person name="Emery B."/>
            <person name="Drobish A."/>
            <person name="Juieng P."/>
            <person name="Loparev V."/>
            <person name="McQuiston J.R."/>
        </authorList>
    </citation>
    <scope>NUCLEOTIDE SEQUENCE [LARGE SCALE GENOMIC DNA]</scope>
    <source>
        <strain evidence="1 2">E5571</strain>
    </source>
</reference>
<dbReference type="KEGG" id="pbb:AKN87_01725"/>
<evidence type="ECO:0000313" key="2">
    <source>
        <dbReference type="Proteomes" id="UP000063953"/>
    </source>
</evidence>
<proteinExistence type="predicted"/>
<dbReference type="GeneID" id="93982988"/>
<dbReference type="RefSeq" id="WP_053101759.1">
    <property type="nucleotide sequence ID" value="NZ_CP012358.1"/>
</dbReference>
<accession>A0A0K1XGZ8</accession>
<organism evidence="1 2">
    <name type="scientific">Thiopseudomonas alkaliphila</name>
    <dbReference type="NCBI Taxonomy" id="1697053"/>
    <lineage>
        <taxon>Bacteria</taxon>
        <taxon>Pseudomonadati</taxon>
        <taxon>Pseudomonadota</taxon>
        <taxon>Gammaproteobacteria</taxon>
        <taxon>Pseudomonadales</taxon>
        <taxon>Pseudomonadaceae</taxon>
        <taxon>Thiopseudomonas</taxon>
    </lineage>
</organism>
<gene>
    <name evidence="1" type="ORF">AKN88_11335</name>
</gene>